<sequence>MIETILQHVARIPLSVRWLAHQVRLGQHRSHQRGSGLDFDQIREYQPGEAVRKINWAATARRGSVTPLVNAYYEEKDLTVMLLADLSASMHFGSTRLTKRALAAEISASLVYSTLLNHDRVGLLGFAGDVACYLPPRQERTYQRLIPEAILQSEAGSGPADWWTAVSRLERWVSRPTLMFILSDFLTDDSERLQQALKQLCRRHDPIALVVTDPLEQTLPVGTARIVSRDFETGAVRSFSLTRANQRRMAERTEARQAQLGQMFRHLRMPYLTVTADGNYIDELRHLVLSRHRRASA</sequence>
<reference evidence="2 3" key="1">
    <citation type="journal article" date="2014" name="Nature">
        <title>An environmental bacterial taxon with a large and distinct metabolic repertoire.</title>
        <authorList>
            <person name="Wilson M.C."/>
            <person name="Mori T."/>
            <person name="Ruckert C."/>
            <person name="Uria A.R."/>
            <person name="Helf M.J."/>
            <person name="Takada K."/>
            <person name="Gernert C."/>
            <person name="Steffens U.A."/>
            <person name="Heycke N."/>
            <person name="Schmitt S."/>
            <person name="Rinke C."/>
            <person name="Helfrich E.J."/>
            <person name="Brachmann A.O."/>
            <person name="Gurgui C."/>
            <person name="Wakimoto T."/>
            <person name="Kracht M."/>
            <person name="Crusemann M."/>
            <person name="Hentschel U."/>
            <person name="Abe I."/>
            <person name="Matsunaga S."/>
            <person name="Kalinowski J."/>
            <person name="Takeyama H."/>
            <person name="Piel J."/>
        </authorList>
    </citation>
    <scope>NUCLEOTIDE SEQUENCE [LARGE SCALE GENOMIC DNA]</scope>
    <source>
        <strain evidence="3">TSY2</strain>
    </source>
</reference>
<evidence type="ECO:0000259" key="1">
    <source>
        <dbReference type="Pfam" id="PF01882"/>
    </source>
</evidence>
<dbReference type="Gene3D" id="3.40.50.410">
    <property type="entry name" value="von Willebrand factor, type A domain"/>
    <property type="match status" value="1"/>
</dbReference>
<protein>
    <recommendedName>
        <fullName evidence="1">DUF58 domain-containing protein</fullName>
    </recommendedName>
</protein>
<dbReference type="PANTHER" id="PTHR33608">
    <property type="entry name" value="BLL2464 PROTEIN"/>
    <property type="match status" value="1"/>
</dbReference>
<proteinExistence type="predicted"/>
<dbReference type="InterPro" id="IPR002881">
    <property type="entry name" value="DUF58"/>
</dbReference>
<dbReference type="AlphaFoldDB" id="W4MFW3"/>
<feature type="domain" description="DUF58" evidence="1">
    <location>
        <begin position="41"/>
        <end position="257"/>
    </location>
</feature>
<keyword evidence="3" id="KW-1185">Reference proteome</keyword>
<comment type="caution">
    <text evidence="2">The sequence shown here is derived from an EMBL/GenBank/DDBJ whole genome shotgun (WGS) entry which is preliminary data.</text>
</comment>
<dbReference type="InterPro" id="IPR036465">
    <property type="entry name" value="vWFA_dom_sf"/>
</dbReference>
<organism evidence="2 3">
    <name type="scientific">Candidatus Entotheonella gemina</name>
    <dbReference type="NCBI Taxonomy" id="1429439"/>
    <lineage>
        <taxon>Bacteria</taxon>
        <taxon>Pseudomonadati</taxon>
        <taxon>Nitrospinota/Tectimicrobiota group</taxon>
        <taxon>Candidatus Tectimicrobiota</taxon>
        <taxon>Candidatus Entotheonellia</taxon>
        <taxon>Candidatus Entotheonellales</taxon>
        <taxon>Candidatus Entotheonellaceae</taxon>
        <taxon>Candidatus Entotheonella</taxon>
    </lineage>
</organism>
<evidence type="ECO:0000313" key="2">
    <source>
        <dbReference type="EMBL" id="ETX09219.1"/>
    </source>
</evidence>
<gene>
    <name evidence="2" type="ORF">ETSY2_00790</name>
</gene>
<dbReference type="HOGENOM" id="CLU_054927_2_0_7"/>
<dbReference type="EMBL" id="AZHX01000027">
    <property type="protein sequence ID" value="ETX09219.1"/>
    <property type="molecule type" value="Genomic_DNA"/>
</dbReference>
<evidence type="ECO:0000313" key="3">
    <source>
        <dbReference type="Proteomes" id="UP000019140"/>
    </source>
</evidence>
<dbReference type="Proteomes" id="UP000019140">
    <property type="component" value="Unassembled WGS sequence"/>
</dbReference>
<name>W4MFW3_9BACT</name>
<dbReference type="PANTHER" id="PTHR33608:SF6">
    <property type="entry name" value="BLL2464 PROTEIN"/>
    <property type="match status" value="1"/>
</dbReference>
<dbReference type="SUPFAM" id="SSF53300">
    <property type="entry name" value="vWA-like"/>
    <property type="match status" value="1"/>
</dbReference>
<accession>W4MFW3</accession>
<dbReference type="Pfam" id="PF01882">
    <property type="entry name" value="DUF58"/>
    <property type="match status" value="1"/>
</dbReference>